<gene>
    <name evidence="18" type="ORF">KHLLAP_LOCUS4551</name>
</gene>
<keyword evidence="10" id="KW-0832">Ubl conjugation</keyword>
<name>A0AAI8VFR5_9PEZI</name>
<evidence type="ECO:0000256" key="6">
    <source>
        <dbReference type="ARBA" id="ARBA00022454"/>
    </source>
</evidence>
<evidence type="ECO:0000256" key="1">
    <source>
        <dbReference type="ARBA" id="ARBA00004123"/>
    </source>
</evidence>
<evidence type="ECO:0000256" key="13">
    <source>
        <dbReference type="ARBA" id="ARBA00023204"/>
    </source>
</evidence>
<protein>
    <recommendedName>
        <fullName evidence="5">RNA polymerase II degradation factor 1</fullName>
    </recommendedName>
</protein>
<dbReference type="AlphaFoldDB" id="A0AAI8VFR5"/>
<dbReference type="GO" id="GO:0005634">
    <property type="term" value="C:nucleus"/>
    <property type="evidence" value="ECO:0007669"/>
    <property type="project" value="UniProtKB-SubCell"/>
</dbReference>
<evidence type="ECO:0000313" key="19">
    <source>
        <dbReference type="Proteomes" id="UP001295740"/>
    </source>
</evidence>
<keyword evidence="11" id="KW-0779">Telomere</keyword>
<feature type="compositionally biased region" description="Low complexity" evidence="16">
    <location>
        <begin position="901"/>
        <end position="910"/>
    </location>
</feature>
<reference evidence="18" key="1">
    <citation type="submission" date="2023-10" db="EMBL/GenBank/DDBJ databases">
        <authorList>
            <person name="Hackl T."/>
        </authorList>
    </citation>
    <scope>NUCLEOTIDE SEQUENCE</scope>
</reference>
<evidence type="ECO:0000256" key="10">
    <source>
        <dbReference type="ARBA" id="ARBA00022843"/>
    </source>
</evidence>
<dbReference type="CDD" id="cd14368">
    <property type="entry name" value="CUE_DEF1_like"/>
    <property type="match status" value="1"/>
</dbReference>
<proteinExistence type="inferred from homology"/>
<dbReference type="Proteomes" id="UP001295740">
    <property type="component" value="Unassembled WGS sequence"/>
</dbReference>
<evidence type="ECO:0000256" key="16">
    <source>
        <dbReference type="SAM" id="MobiDB-lite"/>
    </source>
</evidence>
<keyword evidence="15" id="KW-0175">Coiled coil</keyword>
<evidence type="ECO:0000259" key="17">
    <source>
        <dbReference type="PROSITE" id="PS51140"/>
    </source>
</evidence>
<evidence type="ECO:0000256" key="4">
    <source>
        <dbReference type="ARBA" id="ARBA00005491"/>
    </source>
</evidence>
<dbReference type="GO" id="GO:0043130">
    <property type="term" value="F:ubiquitin binding"/>
    <property type="evidence" value="ECO:0007669"/>
    <property type="project" value="InterPro"/>
</dbReference>
<keyword evidence="7" id="KW-0963">Cytoplasm</keyword>
<evidence type="ECO:0000256" key="11">
    <source>
        <dbReference type="ARBA" id="ARBA00022895"/>
    </source>
</evidence>
<accession>A0AAI8VFR5</accession>
<dbReference type="PROSITE" id="PS51140">
    <property type="entry name" value="CUE"/>
    <property type="match status" value="1"/>
</dbReference>
<feature type="region of interest" description="Disordered" evidence="16">
    <location>
        <begin position="195"/>
        <end position="214"/>
    </location>
</feature>
<feature type="domain" description="CUE" evidence="17">
    <location>
        <begin position="697"/>
        <end position="740"/>
    </location>
</feature>
<comment type="similarity">
    <text evidence="4">Belongs to the DEF1 family.</text>
</comment>
<feature type="region of interest" description="Disordered" evidence="16">
    <location>
        <begin position="979"/>
        <end position="1037"/>
    </location>
</feature>
<dbReference type="GO" id="GO:0006281">
    <property type="term" value="P:DNA repair"/>
    <property type="evidence" value="ECO:0007669"/>
    <property type="project" value="UniProtKB-KW"/>
</dbReference>
<keyword evidence="6" id="KW-0158">Chromosome</keyword>
<evidence type="ECO:0000256" key="5">
    <source>
        <dbReference type="ARBA" id="ARBA00020536"/>
    </source>
</evidence>
<evidence type="ECO:0000256" key="3">
    <source>
        <dbReference type="ARBA" id="ARBA00004574"/>
    </source>
</evidence>
<dbReference type="EMBL" id="CAUWAG010000006">
    <property type="protein sequence ID" value="CAJ2504083.1"/>
    <property type="molecule type" value="Genomic_DNA"/>
</dbReference>
<evidence type="ECO:0000256" key="8">
    <source>
        <dbReference type="ARBA" id="ARBA00022763"/>
    </source>
</evidence>
<dbReference type="InterPro" id="IPR041803">
    <property type="entry name" value="DEF1_CUE"/>
</dbReference>
<keyword evidence="8" id="KW-0227">DNA damage</keyword>
<comment type="subcellular location">
    <subcellularLocation>
        <location evidence="3">Chromosome</location>
        <location evidence="3">Telomere</location>
    </subcellularLocation>
    <subcellularLocation>
        <location evidence="2">Cytoplasm</location>
    </subcellularLocation>
    <subcellularLocation>
        <location evidence="1">Nucleus</location>
    </subcellularLocation>
</comment>
<evidence type="ECO:0000256" key="12">
    <source>
        <dbReference type="ARBA" id="ARBA00023125"/>
    </source>
</evidence>
<evidence type="ECO:0000256" key="15">
    <source>
        <dbReference type="SAM" id="Coils"/>
    </source>
</evidence>
<feature type="region of interest" description="Disordered" evidence="16">
    <location>
        <begin position="868"/>
        <end position="957"/>
    </location>
</feature>
<dbReference type="GO" id="GO:0000781">
    <property type="term" value="C:chromosome, telomeric region"/>
    <property type="evidence" value="ECO:0007669"/>
    <property type="project" value="UniProtKB-SubCell"/>
</dbReference>
<evidence type="ECO:0000256" key="2">
    <source>
        <dbReference type="ARBA" id="ARBA00004496"/>
    </source>
</evidence>
<organism evidence="18 19">
    <name type="scientific">Anthostomella pinea</name>
    <dbReference type="NCBI Taxonomy" id="933095"/>
    <lineage>
        <taxon>Eukaryota</taxon>
        <taxon>Fungi</taxon>
        <taxon>Dikarya</taxon>
        <taxon>Ascomycota</taxon>
        <taxon>Pezizomycotina</taxon>
        <taxon>Sordariomycetes</taxon>
        <taxon>Xylariomycetidae</taxon>
        <taxon>Xylariales</taxon>
        <taxon>Xylariaceae</taxon>
        <taxon>Anthostomella</taxon>
    </lineage>
</organism>
<keyword evidence="12" id="KW-0238">DNA-binding</keyword>
<feature type="compositionally biased region" description="Polar residues" evidence="16">
    <location>
        <begin position="929"/>
        <end position="941"/>
    </location>
</feature>
<feature type="compositionally biased region" description="Basic and acidic residues" evidence="16">
    <location>
        <begin position="1"/>
        <end position="10"/>
    </location>
</feature>
<keyword evidence="14" id="KW-0539">Nucleus</keyword>
<keyword evidence="13" id="KW-0234">DNA repair</keyword>
<keyword evidence="19" id="KW-1185">Reference proteome</keyword>
<evidence type="ECO:0000256" key="7">
    <source>
        <dbReference type="ARBA" id="ARBA00022490"/>
    </source>
</evidence>
<evidence type="ECO:0000256" key="9">
    <source>
        <dbReference type="ARBA" id="ARBA00022786"/>
    </source>
</evidence>
<dbReference type="Pfam" id="PF02845">
    <property type="entry name" value="CUE"/>
    <property type="match status" value="1"/>
</dbReference>
<evidence type="ECO:0000313" key="18">
    <source>
        <dbReference type="EMBL" id="CAJ2504083.1"/>
    </source>
</evidence>
<feature type="region of interest" description="Disordered" evidence="16">
    <location>
        <begin position="1"/>
        <end position="20"/>
    </location>
</feature>
<dbReference type="GO" id="GO:0005737">
    <property type="term" value="C:cytoplasm"/>
    <property type="evidence" value="ECO:0007669"/>
    <property type="project" value="UniProtKB-SubCell"/>
</dbReference>
<evidence type="ECO:0000256" key="14">
    <source>
        <dbReference type="ARBA" id="ARBA00023242"/>
    </source>
</evidence>
<sequence>MSATHSEEPTRASSRRPLAATAREFAPAPTITVANEVLDATFVTQALPDIHPDSGIVGLCAVPSDRAGMEDMGWHIADFLAFRTLLNGKNHPKAQTWLSQSDIAGLVREHPERYVHGKDRRVVGPASETATIKQKNGDVDREDNTRVVSSIEQLKAAFLAAIREKAAIVKKHKYPLVIIVCGLTSLEQDIFFEKSSTDDTETGPENDDGQENGAEQDIKSERGSLTGQGGQGGHDVEAATRCTNSEIRNEAGEDIEAILITPALFSAGWQVNASFCRSPATATHADRTDFLARQFGGIFAKVLVEQFLGWKCPMLDAEKVDQADEGFPGPAKPSEEVRTRIDNLKTKVQSYLVGRFSTHHQDHSFSFDIEKDDWAMLIGERKHASLDTIKERWEKVESLGATQSNQDNLAFLGTAFGGTRSSQLNHIKHLIKESFEAWPGYWATGFGQNAKRIFEKFMNTVAPEILDCHEIFNVLEHRATTSVLADMIVQYLNLHKPNEDRCRDWNFLRWKDVTSSADQYFLLGLFQGIVSNIPGPNVPPGINPNHLSKIQRRLESYANYVCASLCLRYLGDVKGANTAVKLIKELLDGVRLRQAELLVMDSELRDTCSAWLNAIDMPIRGLDDTKASAGDVQGIAAPEKAYAPDDEDGDYIVSREDHPANSSAPLFDLYGSAASPASPVPRFEVLDDGDVGQLRKQFGEKLDLIKELFPEWSDADILYALKETDGDVEVAATRMAAGRLPVQDKENEVQKPENVAAPAAENFVSEKEARPKSAMPVLSTFPPPPVAEDIEVPLPLTIAERIQAARVHEDHLFQDLLATTDAQHRDVLISEMGQVREKIRALVREAEEEMRDIAKSSVAFVVPSITVNEAPEPGSMAPVDFNTGADLSKPASEAEQNTAKTTSGASSTGGWVPPHLRNPKTTAKPASEAKQNIAETTSGVVSTDEWGSPHLRTTASTNGVNAGCYLAEEASEVEQGIAEATSGASPAGRWAPPHLRTSPALKQNGEIRESIPATPAKQQDTAPPMPRRTPPHLRLRK</sequence>
<feature type="coiled-coil region" evidence="15">
    <location>
        <begin position="829"/>
        <end position="856"/>
    </location>
</feature>
<dbReference type="GO" id="GO:0003677">
    <property type="term" value="F:DNA binding"/>
    <property type="evidence" value="ECO:0007669"/>
    <property type="project" value="UniProtKB-KW"/>
</dbReference>
<comment type="caution">
    <text evidence="18">The sequence shown here is derived from an EMBL/GenBank/DDBJ whole genome shotgun (WGS) entry which is preliminary data.</text>
</comment>
<dbReference type="InterPro" id="IPR003892">
    <property type="entry name" value="CUE"/>
</dbReference>
<feature type="compositionally biased region" description="Acidic residues" evidence="16">
    <location>
        <begin position="198"/>
        <end position="210"/>
    </location>
</feature>
<keyword evidence="9" id="KW-0833">Ubl conjugation pathway</keyword>